<evidence type="ECO:0000313" key="2">
    <source>
        <dbReference type="EMBL" id="EEB25328.1"/>
    </source>
</evidence>
<name>B6VY15_9BACT</name>
<feature type="region of interest" description="Disordered" evidence="1">
    <location>
        <begin position="1"/>
        <end position="42"/>
    </location>
</feature>
<accession>B6VY15</accession>
<dbReference type="Proteomes" id="UP000004849">
    <property type="component" value="Unassembled WGS sequence"/>
</dbReference>
<dbReference type="EMBL" id="ABWZ01000043">
    <property type="protein sequence ID" value="EEB25328.1"/>
    <property type="molecule type" value="Genomic_DNA"/>
</dbReference>
<reference evidence="2 3" key="1">
    <citation type="submission" date="2008-10" db="EMBL/GenBank/DDBJ databases">
        <title>Draft genome sequence of Bacteroides dorei (DSM 17855).</title>
        <authorList>
            <person name="Sudarsanam P."/>
            <person name="Ley R."/>
            <person name="Guruge J."/>
            <person name="Turnbaugh P.J."/>
            <person name="Mahowald M."/>
            <person name="Liep D."/>
            <person name="Gordon J."/>
        </authorList>
    </citation>
    <scope>NUCLEOTIDE SEQUENCE [LARGE SCALE GENOMIC DNA]</scope>
    <source>
        <strain evidence="2 3">DSM 17855</strain>
    </source>
</reference>
<dbReference type="RefSeq" id="WP_007834506.1">
    <property type="nucleotide sequence ID" value="NZ_DS995534.1"/>
</dbReference>
<evidence type="ECO:0000256" key="1">
    <source>
        <dbReference type="SAM" id="MobiDB-lite"/>
    </source>
</evidence>
<reference evidence="2 3" key="2">
    <citation type="submission" date="2008-10" db="EMBL/GenBank/DDBJ databases">
        <authorList>
            <person name="Fulton L."/>
            <person name="Clifton S."/>
            <person name="Fulton B."/>
            <person name="Xu J."/>
            <person name="Minx P."/>
            <person name="Pepin K.H."/>
            <person name="Johnson M."/>
            <person name="Thiruvilangam P."/>
            <person name="Bhonagiri V."/>
            <person name="Nash W.E."/>
            <person name="Mardis E.R."/>
            <person name="Wilson R.K."/>
        </authorList>
    </citation>
    <scope>NUCLEOTIDE SEQUENCE [LARGE SCALE GENOMIC DNA]</scope>
    <source>
        <strain evidence="2 3">DSM 17855</strain>
    </source>
</reference>
<sequence>MPIISDEGELLSPFSSVPTNSAPPQPTAGEESNEDISADSQI</sequence>
<organism evidence="2 3">
    <name type="scientific">Phocaeicola dorei DSM 17855</name>
    <dbReference type="NCBI Taxonomy" id="483217"/>
    <lineage>
        <taxon>Bacteria</taxon>
        <taxon>Pseudomonadati</taxon>
        <taxon>Bacteroidota</taxon>
        <taxon>Bacteroidia</taxon>
        <taxon>Bacteroidales</taxon>
        <taxon>Bacteroidaceae</taxon>
        <taxon>Phocaeicola</taxon>
    </lineage>
</organism>
<gene>
    <name evidence="2" type="ORF">BACDOR_02176</name>
</gene>
<dbReference type="AlphaFoldDB" id="B6VY15"/>
<protein>
    <submittedName>
        <fullName evidence="2">Uncharacterized protein</fullName>
    </submittedName>
</protein>
<feature type="compositionally biased region" description="Acidic residues" evidence="1">
    <location>
        <begin position="31"/>
        <end position="42"/>
    </location>
</feature>
<evidence type="ECO:0000313" key="3">
    <source>
        <dbReference type="Proteomes" id="UP000004849"/>
    </source>
</evidence>
<dbReference type="HOGENOM" id="CLU_3247144_0_0_10"/>
<dbReference type="GeneID" id="93449598"/>
<proteinExistence type="predicted"/>